<proteinExistence type="predicted"/>
<gene>
    <name evidence="2" type="ORF">BJX68DRAFT_97428</name>
</gene>
<dbReference type="InterPro" id="IPR052935">
    <property type="entry name" value="Mg2+_PAP"/>
</dbReference>
<name>A0ABR4KAP4_9EURO</name>
<dbReference type="RefSeq" id="XP_070898740.1">
    <property type="nucleotide sequence ID" value="XM_071050105.1"/>
</dbReference>
<dbReference type="InterPro" id="IPR019236">
    <property type="entry name" value="APP1_cat"/>
</dbReference>
<comment type="caution">
    <text evidence="2">The sequence shown here is derived from an EMBL/GenBank/DDBJ whole genome shotgun (WGS) entry which is preliminary data.</text>
</comment>
<dbReference type="GeneID" id="98165269"/>
<evidence type="ECO:0000313" key="2">
    <source>
        <dbReference type="EMBL" id="KAL2849353.1"/>
    </source>
</evidence>
<dbReference type="EMBL" id="JBFXLR010000023">
    <property type="protein sequence ID" value="KAL2849353.1"/>
    <property type="molecule type" value="Genomic_DNA"/>
</dbReference>
<protein>
    <recommendedName>
        <fullName evidence="1">Phosphatidate phosphatase APP1 catalytic domain-containing protein</fullName>
    </recommendedName>
</protein>
<dbReference type="Pfam" id="PF09949">
    <property type="entry name" value="APP1_cat"/>
    <property type="match status" value="1"/>
</dbReference>
<organism evidence="2 3">
    <name type="scientific">Aspergillus pseudodeflectus</name>
    <dbReference type="NCBI Taxonomy" id="176178"/>
    <lineage>
        <taxon>Eukaryota</taxon>
        <taxon>Fungi</taxon>
        <taxon>Dikarya</taxon>
        <taxon>Ascomycota</taxon>
        <taxon>Pezizomycotina</taxon>
        <taxon>Eurotiomycetes</taxon>
        <taxon>Eurotiomycetidae</taxon>
        <taxon>Eurotiales</taxon>
        <taxon>Aspergillaceae</taxon>
        <taxon>Aspergillus</taxon>
        <taxon>Aspergillus subgen. Nidulantes</taxon>
    </lineage>
</organism>
<sequence>MPALYSTITDLIDPAWIYLTGSPWQLYSMLHDFIHTEFSASTGPILMKNLTYTGVEGLLEFLAEGTSLEYKAGRINDIHAWYPEKMYLGIGDSSGYDPEVYAYAYRQYGPEWMKCIWIHVVEEGNNTDARWEEAFKGIPETAYYLYTDPEELNPAALAEGACF</sequence>
<dbReference type="PANTHER" id="PTHR28208:SF1">
    <property type="entry name" value="FILAMENT ORGANIZATION PROTEIN APP1-LIKE, PUTATIVE (AFU_ORTHOLOGUE AFUA_1G06650)-RELATED"/>
    <property type="match status" value="1"/>
</dbReference>
<dbReference type="Proteomes" id="UP001610444">
    <property type="component" value="Unassembled WGS sequence"/>
</dbReference>
<reference evidence="2 3" key="1">
    <citation type="submission" date="2024-07" db="EMBL/GenBank/DDBJ databases">
        <title>Section-level genome sequencing and comparative genomics of Aspergillus sections Usti and Cavernicolus.</title>
        <authorList>
            <consortium name="Lawrence Berkeley National Laboratory"/>
            <person name="Nybo J.L."/>
            <person name="Vesth T.C."/>
            <person name="Theobald S."/>
            <person name="Frisvad J.C."/>
            <person name="Larsen T.O."/>
            <person name="Kjaerboelling I."/>
            <person name="Rothschild-Mancinelli K."/>
            <person name="Lyhne E.K."/>
            <person name="Kogle M.E."/>
            <person name="Barry K."/>
            <person name="Clum A."/>
            <person name="Na H."/>
            <person name="Ledsgaard L."/>
            <person name="Lin J."/>
            <person name="Lipzen A."/>
            <person name="Kuo A."/>
            <person name="Riley R."/>
            <person name="Mondo S."/>
            <person name="LaButti K."/>
            <person name="Haridas S."/>
            <person name="Pangalinan J."/>
            <person name="Salamov A.A."/>
            <person name="Simmons B.A."/>
            <person name="Magnuson J.K."/>
            <person name="Chen J."/>
            <person name="Drula E."/>
            <person name="Henrissat B."/>
            <person name="Wiebenga A."/>
            <person name="Lubbers R.J."/>
            <person name="Gomes A.C."/>
            <person name="Macurrencykelacurrency M.R."/>
            <person name="Stajich J."/>
            <person name="Grigoriev I.V."/>
            <person name="Mortensen U.H."/>
            <person name="De vries R.P."/>
            <person name="Baker S.E."/>
            <person name="Andersen M.R."/>
        </authorList>
    </citation>
    <scope>NUCLEOTIDE SEQUENCE [LARGE SCALE GENOMIC DNA]</scope>
    <source>
        <strain evidence="2 3">CBS 756.74</strain>
    </source>
</reference>
<feature type="domain" description="Phosphatidate phosphatase APP1 catalytic" evidence="1">
    <location>
        <begin position="1"/>
        <end position="119"/>
    </location>
</feature>
<accession>A0ABR4KAP4</accession>
<evidence type="ECO:0000313" key="3">
    <source>
        <dbReference type="Proteomes" id="UP001610444"/>
    </source>
</evidence>
<dbReference type="PANTHER" id="PTHR28208">
    <property type="entry name" value="PHOSPHATIDATE PHOSPHATASE APP1"/>
    <property type="match status" value="1"/>
</dbReference>
<keyword evidence="3" id="KW-1185">Reference proteome</keyword>
<evidence type="ECO:0000259" key="1">
    <source>
        <dbReference type="Pfam" id="PF09949"/>
    </source>
</evidence>